<evidence type="ECO:0000313" key="3">
    <source>
        <dbReference type="Proteomes" id="UP000460287"/>
    </source>
</evidence>
<proteinExistence type="predicted"/>
<dbReference type="RefSeq" id="WP_154532049.1">
    <property type="nucleotide sequence ID" value="NZ_VULX01000023.1"/>
</dbReference>
<evidence type="ECO:0000256" key="1">
    <source>
        <dbReference type="SAM" id="MobiDB-lite"/>
    </source>
</evidence>
<dbReference type="Proteomes" id="UP000460287">
    <property type="component" value="Unassembled WGS sequence"/>
</dbReference>
<comment type="caution">
    <text evidence="2">The sequence shown here is derived from an EMBL/GenBank/DDBJ whole genome shotgun (WGS) entry which is preliminary data.</text>
</comment>
<feature type="region of interest" description="Disordered" evidence="1">
    <location>
        <begin position="119"/>
        <end position="154"/>
    </location>
</feature>
<name>A0A7X2MZU6_9CLOT</name>
<dbReference type="AlphaFoldDB" id="A0A7X2MZU6"/>
<organism evidence="2 3">
    <name type="scientific">Inconstantimicrobium porci</name>
    <dbReference type="NCBI Taxonomy" id="2652291"/>
    <lineage>
        <taxon>Bacteria</taxon>
        <taxon>Bacillati</taxon>
        <taxon>Bacillota</taxon>
        <taxon>Clostridia</taxon>
        <taxon>Eubacteriales</taxon>
        <taxon>Clostridiaceae</taxon>
        <taxon>Inconstantimicrobium</taxon>
    </lineage>
</organism>
<protein>
    <submittedName>
        <fullName evidence="2">Uncharacterized protein</fullName>
    </submittedName>
</protein>
<feature type="compositionally biased region" description="Low complexity" evidence="1">
    <location>
        <begin position="128"/>
        <end position="154"/>
    </location>
</feature>
<accession>A0A7X2MZU6</accession>
<reference evidence="2 3" key="1">
    <citation type="submission" date="2019-08" db="EMBL/GenBank/DDBJ databases">
        <title>In-depth cultivation of the pig gut microbiome towards novel bacterial diversity and tailored functional studies.</title>
        <authorList>
            <person name="Wylensek D."/>
            <person name="Hitch T.C.A."/>
            <person name="Clavel T."/>
        </authorList>
    </citation>
    <scope>NUCLEOTIDE SEQUENCE [LARGE SCALE GENOMIC DNA]</scope>
    <source>
        <strain evidence="2 3">WCA-383-APC-5B</strain>
    </source>
</reference>
<evidence type="ECO:0000313" key="2">
    <source>
        <dbReference type="EMBL" id="MSR92152.1"/>
    </source>
</evidence>
<dbReference type="EMBL" id="VULX01000023">
    <property type="protein sequence ID" value="MSR92152.1"/>
    <property type="molecule type" value="Genomic_DNA"/>
</dbReference>
<keyword evidence="3" id="KW-1185">Reference proteome</keyword>
<gene>
    <name evidence="2" type="ORF">FYJ33_12295</name>
</gene>
<sequence length="154" mass="16614">MIDNLPEPSAVSLDDKDKINAALDAYGALTDSEKSLVYNYDKLASDEQVLNDLVKKDNDKKAAKAVTDMISSLPDPITLKDEEAVNKARAAYDKLTDDQKALVENYDVLVKAMKTIDDLKKQAKDDPNGPTNPGQPNNPGQSSSQGNGSTRSSS</sequence>